<organism evidence="1">
    <name type="scientific">Aspergillus niger</name>
    <dbReference type="NCBI Taxonomy" id="5061"/>
    <lineage>
        <taxon>Eukaryota</taxon>
        <taxon>Fungi</taxon>
        <taxon>Dikarya</taxon>
        <taxon>Ascomycota</taxon>
        <taxon>Pezizomycotina</taxon>
        <taxon>Eurotiomycetes</taxon>
        <taxon>Eurotiomycetidae</taxon>
        <taxon>Eurotiales</taxon>
        <taxon>Aspergillaceae</taxon>
        <taxon>Aspergillus</taxon>
        <taxon>Aspergillus subgen. Circumdati</taxon>
    </lineage>
</organism>
<proteinExistence type="predicted"/>
<accession>A0AAJ8BLK1</accession>
<dbReference type="VEuPathDB" id="FungiDB:An02g02140"/>
<evidence type="ECO:0000313" key="1">
    <source>
        <dbReference type="RefSeq" id="XP_059599907.1"/>
    </source>
</evidence>
<name>A0AAJ8BLK1_ASPNG</name>
<reference evidence="1" key="1">
    <citation type="submission" date="2025-02" db="EMBL/GenBank/DDBJ databases">
        <authorList>
            <consortium name="NCBI Genome Project"/>
        </authorList>
    </citation>
    <scope>NUCLEOTIDE SEQUENCE</scope>
</reference>
<protein>
    <submittedName>
        <fullName evidence="1">Uncharacterized protein</fullName>
    </submittedName>
</protein>
<dbReference type="KEGG" id="ang:An02g02140"/>
<reference evidence="1" key="2">
    <citation type="submission" date="2025-08" db="UniProtKB">
        <authorList>
            <consortium name="RefSeq"/>
        </authorList>
    </citation>
    <scope>IDENTIFICATION</scope>
</reference>
<gene>
    <name evidence="1" type="ORF">An02g02140</name>
</gene>
<dbReference type="AlphaFoldDB" id="A0AAJ8BLK1"/>
<sequence>MGSVRLSPPLISKDLRDASLVFSSHLFVPRPSPHHPEGNLRQFRFQERQKSEKVFFSLRPALLARSYPVPVTDICHPTYPPREVKTAPSDGSWFPIGCQKHSSTPTFRGFTLRRWILIADSKLFVASSSSGLTATSCRHSFCLGELAISATPSNWLTRRRTVFW</sequence>
<dbReference type="RefSeq" id="XP_059599907.1">
    <property type="nucleotide sequence ID" value="XM_059746112.1"/>
</dbReference>
<dbReference type="GeneID" id="84590243"/>